<evidence type="ECO:0000313" key="7">
    <source>
        <dbReference type="EMBL" id="RZU46749.1"/>
    </source>
</evidence>
<feature type="signal peptide" evidence="5">
    <location>
        <begin position="1"/>
        <end position="19"/>
    </location>
</feature>
<keyword evidence="8" id="KW-1185">Reference proteome</keyword>
<dbReference type="PROSITE" id="PS51007">
    <property type="entry name" value="CYTC"/>
    <property type="match status" value="1"/>
</dbReference>
<dbReference type="SUPFAM" id="SSF46626">
    <property type="entry name" value="Cytochrome c"/>
    <property type="match status" value="1"/>
</dbReference>
<dbReference type="GO" id="GO:0020037">
    <property type="term" value="F:heme binding"/>
    <property type="evidence" value="ECO:0007669"/>
    <property type="project" value="InterPro"/>
</dbReference>
<sequence>MKRLLVLLALAAPLTPALADTAAGQVQQLAAEAKAANPGFAGFSAARGQQFFTTRHGNDWSCSSCHTVNPMQSGKHDVTGKVIRPMAPAANPERFTDAAKTAKWFRRNCKDVVGRECTAAEKGDILTWLMSLK</sequence>
<protein>
    <submittedName>
        <fullName evidence="7">Uncharacterized protein DUF1924</fullName>
    </submittedName>
</protein>
<name>A0A4Q7ZAD1_9GAMM</name>
<dbReference type="GO" id="GO:0046872">
    <property type="term" value="F:metal ion binding"/>
    <property type="evidence" value="ECO:0007669"/>
    <property type="project" value="UniProtKB-KW"/>
</dbReference>
<dbReference type="Proteomes" id="UP000292423">
    <property type="component" value="Unassembled WGS sequence"/>
</dbReference>
<evidence type="ECO:0000256" key="2">
    <source>
        <dbReference type="ARBA" id="ARBA00022723"/>
    </source>
</evidence>
<dbReference type="InterPro" id="IPR009056">
    <property type="entry name" value="Cyt_c-like_dom"/>
</dbReference>
<proteinExistence type="predicted"/>
<feature type="domain" description="Cytochrome c" evidence="6">
    <location>
        <begin position="43"/>
        <end position="133"/>
    </location>
</feature>
<keyword evidence="5" id="KW-0732">Signal</keyword>
<feature type="chain" id="PRO_5020942967" evidence="5">
    <location>
        <begin position="20"/>
        <end position="133"/>
    </location>
</feature>
<dbReference type="InterPro" id="IPR015170">
    <property type="entry name" value="DUF1924_SHP"/>
</dbReference>
<evidence type="ECO:0000259" key="6">
    <source>
        <dbReference type="PROSITE" id="PS51007"/>
    </source>
</evidence>
<dbReference type="GO" id="GO:0009055">
    <property type="term" value="F:electron transfer activity"/>
    <property type="evidence" value="ECO:0007669"/>
    <property type="project" value="InterPro"/>
</dbReference>
<dbReference type="Gene3D" id="1.10.760.10">
    <property type="entry name" value="Cytochrome c-like domain"/>
    <property type="match status" value="1"/>
</dbReference>
<organism evidence="7 8">
    <name type="scientific">Fluviicoccus keumensis</name>
    <dbReference type="NCBI Taxonomy" id="1435465"/>
    <lineage>
        <taxon>Bacteria</taxon>
        <taxon>Pseudomonadati</taxon>
        <taxon>Pseudomonadota</taxon>
        <taxon>Gammaproteobacteria</taxon>
        <taxon>Moraxellales</taxon>
        <taxon>Moraxellaceae</taxon>
        <taxon>Fluviicoccus</taxon>
    </lineage>
</organism>
<dbReference type="OrthoDB" id="5295318at2"/>
<keyword evidence="3 4" id="KW-0408">Iron</keyword>
<gene>
    <name evidence="7" type="ORF">EV700_1130</name>
</gene>
<accession>A0A4Q7ZAD1</accession>
<dbReference type="InterPro" id="IPR036909">
    <property type="entry name" value="Cyt_c-like_dom_sf"/>
</dbReference>
<dbReference type="Pfam" id="PF09086">
    <property type="entry name" value="DUF1924"/>
    <property type="match status" value="1"/>
</dbReference>
<evidence type="ECO:0000256" key="3">
    <source>
        <dbReference type="ARBA" id="ARBA00023004"/>
    </source>
</evidence>
<dbReference type="RefSeq" id="WP_130411629.1">
    <property type="nucleotide sequence ID" value="NZ_SHKX01000011.1"/>
</dbReference>
<evidence type="ECO:0000256" key="1">
    <source>
        <dbReference type="ARBA" id="ARBA00022617"/>
    </source>
</evidence>
<dbReference type="AlphaFoldDB" id="A0A4Q7ZAD1"/>
<evidence type="ECO:0000313" key="8">
    <source>
        <dbReference type="Proteomes" id="UP000292423"/>
    </source>
</evidence>
<keyword evidence="1 4" id="KW-0349">Heme</keyword>
<evidence type="ECO:0000256" key="5">
    <source>
        <dbReference type="SAM" id="SignalP"/>
    </source>
</evidence>
<keyword evidence="2 4" id="KW-0479">Metal-binding</keyword>
<comment type="caution">
    <text evidence="7">The sequence shown here is derived from an EMBL/GenBank/DDBJ whole genome shotgun (WGS) entry which is preliminary data.</text>
</comment>
<reference evidence="7 8" key="1">
    <citation type="submission" date="2019-02" db="EMBL/GenBank/DDBJ databases">
        <title>Genomic Encyclopedia of Type Strains, Phase IV (KMG-IV): sequencing the most valuable type-strain genomes for metagenomic binning, comparative biology and taxonomic classification.</title>
        <authorList>
            <person name="Goeker M."/>
        </authorList>
    </citation>
    <scope>NUCLEOTIDE SEQUENCE [LARGE SCALE GENOMIC DNA]</scope>
    <source>
        <strain evidence="7 8">DSM 105135</strain>
    </source>
</reference>
<evidence type="ECO:0000256" key="4">
    <source>
        <dbReference type="PROSITE-ProRule" id="PRU00433"/>
    </source>
</evidence>
<dbReference type="EMBL" id="SHKX01000011">
    <property type="protein sequence ID" value="RZU46749.1"/>
    <property type="molecule type" value="Genomic_DNA"/>
</dbReference>